<dbReference type="OrthoDB" id="9759612at2"/>
<dbReference type="InterPro" id="IPR048274">
    <property type="entry name" value="MC_hydratase"/>
</dbReference>
<sequence length="159" mass="17582">MPVDHDSVLGPWGWFEDFYPGQQMRHSRAATVGEVEGSGPAKQVMNTAQAHFNDHFLTGSPLGDERLVFGLATASLVYGLASQDTAEHAVAELGWSRLRFRAPVHHGDTIEAFTEVVSVEPGSDDRDPGTVVFRHWGRRHDGVVVFEGERSTLVRRRCS</sequence>
<dbReference type="PANTHER" id="PTHR43664">
    <property type="entry name" value="MONOAMINE OXIDASE-RELATED"/>
    <property type="match status" value="1"/>
</dbReference>
<name>A0A285EAE5_9ACTN</name>
<dbReference type="GO" id="GO:0016829">
    <property type="term" value="F:lyase activity"/>
    <property type="evidence" value="ECO:0007669"/>
    <property type="project" value="InterPro"/>
</dbReference>
<dbReference type="EMBL" id="OBDO01000003">
    <property type="protein sequence ID" value="SNX96052.1"/>
    <property type="molecule type" value="Genomic_DNA"/>
</dbReference>
<dbReference type="Proteomes" id="UP000219514">
    <property type="component" value="Unassembled WGS sequence"/>
</dbReference>
<reference evidence="1 2" key="1">
    <citation type="submission" date="2017-09" db="EMBL/GenBank/DDBJ databases">
        <authorList>
            <person name="Ehlers B."/>
            <person name="Leendertz F.H."/>
        </authorList>
    </citation>
    <scope>NUCLEOTIDE SEQUENCE [LARGE SCALE GENOMIC DNA]</scope>
    <source>
        <strain evidence="1 2">DSM 46844</strain>
    </source>
</reference>
<protein>
    <submittedName>
        <fullName evidence="1">Acyl dehydratase</fullName>
    </submittedName>
</protein>
<dbReference type="Pfam" id="PF19315">
    <property type="entry name" value="MC_hydratase"/>
    <property type="match status" value="1"/>
</dbReference>
<dbReference type="RefSeq" id="WP_097206078.1">
    <property type="nucleotide sequence ID" value="NZ_JACHXB010000004.1"/>
</dbReference>
<keyword evidence="2" id="KW-1185">Reference proteome</keyword>
<gene>
    <name evidence="1" type="ORF">SAMN06893097_103221</name>
</gene>
<evidence type="ECO:0000313" key="1">
    <source>
        <dbReference type="EMBL" id="SNX96052.1"/>
    </source>
</evidence>
<dbReference type="InterPro" id="IPR052342">
    <property type="entry name" value="MCH/BMMD"/>
</dbReference>
<dbReference type="InterPro" id="IPR029069">
    <property type="entry name" value="HotDog_dom_sf"/>
</dbReference>
<dbReference type="Gene3D" id="3.10.129.10">
    <property type="entry name" value="Hotdog Thioesterase"/>
    <property type="match status" value="1"/>
</dbReference>
<dbReference type="CDD" id="cd03451">
    <property type="entry name" value="FkbR2"/>
    <property type="match status" value="1"/>
</dbReference>
<dbReference type="SUPFAM" id="SSF54637">
    <property type="entry name" value="Thioesterase/thiol ester dehydrase-isomerase"/>
    <property type="match status" value="1"/>
</dbReference>
<accession>A0A285EAE5</accession>
<organism evidence="1 2">
    <name type="scientific">Geodermatophilus sabuli</name>
    <dbReference type="NCBI Taxonomy" id="1564158"/>
    <lineage>
        <taxon>Bacteria</taxon>
        <taxon>Bacillati</taxon>
        <taxon>Actinomycetota</taxon>
        <taxon>Actinomycetes</taxon>
        <taxon>Geodermatophilales</taxon>
        <taxon>Geodermatophilaceae</taxon>
        <taxon>Geodermatophilus</taxon>
    </lineage>
</organism>
<evidence type="ECO:0000313" key="2">
    <source>
        <dbReference type="Proteomes" id="UP000219514"/>
    </source>
</evidence>
<dbReference type="PANTHER" id="PTHR43664:SF1">
    <property type="entry name" value="BETA-METHYLMALYL-COA DEHYDRATASE"/>
    <property type="match status" value="1"/>
</dbReference>
<dbReference type="AlphaFoldDB" id="A0A285EAE5"/>
<proteinExistence type="predicted"/>